<reference evidence="1 2" key="1">
    <citation type="submission" date="2019-12" db="EMBL/GenBank/DDBJ databases">
        <title>Snethiella sp. nov. sp. isolated from sea sand.</title>
        <authorList>
            <person name="Kim J."/>
            <person name="Jeong S.E."/>
            <person name="Jung H.S."/>
            <person name="Jeon C.O."/>
        </authorList>
    </citation>
    <scope>NUCLEOTIDE SEQUENCE [LARGE SCALE GENOMIC DNA]</scope>
    <source>
        <strain evidence="1 2">DP05</strain>
    </source>
</reference>
<dbReference type="EMBL" id="WTUW01000002">
    <property type="protein sequence ID" value="MZR30894.1"/>
    <property type="molecule type" value="Genomic_DNA"/>
</dbReference>
<dbReference type="Gene3D" id="3.90.1720.10">
    <property type="entry name" value="endopeptidase domain like (from Nostoc punctiforme)"/>
    <property type="match status" value="1"/>
</dbReference>
<name>A0A6L8W8S9_9PROT</name>
<protein>
    <submittedName>
        <fullName evidence="1">Peptidoglycan endopeptidase</fullName>
    </submittedName>
</protein>
<organism evidence="1 2">
    <name type="scientific">Sneathiella litorea</name>
    <dbReference type="NCBI Taxonomy" id="2606216"/>
    <lineage>
        <taxon>Bacteria</taxon>
        <taxon>Pseudomonadati</taxon>
        <taxon>Pseudomonadota</taxon>
        <taxon>Alphaproteobacteria</taxon>
        <taxon>Sneathiellales</taxon>
        <taxon>Sneathiellaceae</taxon>
        <taxon>Sneathiella</taxon>
    </lineage>
</organism>
<gene>
    <name evidence="1" type="ORF">GQE98_09640</name>
</gene>
<dbReference type="Proteomes" id="UP000476030">
    <property type="component" value="Unassembled WGS sequence"/>
</dbReference>
<accession>A0A6L8W8S9</accession>
<dbReference type="SUPFAM" id="SSF54001">
    <property type="entry name" value="Cysteine proteinases"/>
    <property type="match status" value="1"/>
</dbReference>
<evidence type="ECO:0000313" key="1">
    <source>
        <dbReference type="EMBL" id="MZR30894.1"/>
    </source>
</evidence>
<evidence type="ECO:0000313" key="2">
    <source>
        <dbReference type="Proteomes" id="UP000476030"/>
    </source>
</evidence>
<proteinExistence type="predicted"/>
<dbReference type="InterPro" id="IPR038765">
    <property type="entry name" value="Papain-like_cys_pep_sf"/>
</dbReference>
<comment type="caution">
    <text evidence="1">The sequence shown here is derived from an EMBL/GenBank/DDBJ whole genome shotgun (WGS) entry which is preliminary data.</text>
</comment>
<dbReference type="AlphaFoldDB" id="A0A6L8W8S9"/>
<dbReference type="RefSeq" id="WP_161315435.1">
    <property type="nucleotide sequence ID" value="NZ_WTUW01000002.1"/>
</dbReference>
<sequence length="137" mass="15630">MHERDDIITEARRWIGTPWRHQGRSQAGVDCVGLVVLVARTLGLEPEDVTGYTRRQDGRALLRYLHKQLELKPVTDWRIGNIGVFKESAFPIHVGFLSERDGVPTVIHAHARRRQVIEEALLPYGAPFVVFSFPEVH</sequence>
<keyword evidence="2" id="KW-1185">Reference proteome</keyword>